<evidence type="ECO:0000256" key="4">
    <source>
        <dbReference type="ARBA" id="ARBA00022989"/>
    </source>
</evidence>
<organism evidence="7 8">
    <name type="scientific">Nibrella viscosa</name>
    <dbReference type="NCBI Taxonomy" id="1084524"/>
    <lineage>
        <taxon>Bacteria</taxon>
        <taxon>Pseudomonadati</taxon>
        <taxon>Bacteroidota</taxon>
        <taxon>Cytophagia</taxon>
        <taxon>Cytophagales</taxon>
        <taxon>Spirosomataceae</taxon>
        <taxon>Nibrella</taxon>
    </lineage>
</organism>
<evidence type="ECO:0000256" key="6">
    <source>
        <dbReference type="SAM" id="Phobius"/>
    </source>
</evidence>
<comment type="caution">
    <text evidence="7">The sequence shown here is derived from an EMBL/GenBank/DDBJ whole genome shotgun (WGS) entry which is preliminary data.</text>
</comment>
<accession>A0ABP8KRG0</accession>
<feature type="transmembrane region" description="Helical" evidence="6">
    <location>
        <begin position="269"/>
        <end position="291"/>
    </location>
</feature>
<reference evidence="8" key="1">
    <citation type="journal article" date="2019" name="Int. J. Syst. Evol. Microbiol.">
        <title>The Global Catalogue of Microorganisms (GCM) 10K type strain sequencing project: providing services to taxonomists for standard genome sequencing and annotation.</title>
        <authorList>
            <consortium name="The Broad Institute Genomics Platform"/>
            <consortium name="The Broad Institute Genome Sequencing Center for Infectious Disease"/>
            <person name="Wu L."/>
            <person name="Ma J."/>
        </authorList>
    </citation>
    <scope>NUCLEOTIDE SEQUENCE [LARGE SCALE GENOMIC DNA]</scope>
    <source>
        <strain evidence="8">JCM 17925</strain>
    </source>
</reference>
<sequence length="324" mass="35339">MPNLSGYVKTFLKLGVTGLAFWLVFRKLDAGQLWAVLSRTHLGWLVVATALFIASKVLSAMRLRMLFEAGGLRLPAGFALRLYWLGMFYNLFLPGGIGGDGYKVYYLNQLTGVGIKPLITATLLDRFIGLLPILWLTLLLASLAFSGHLPGFTLPTYTLGGVSVPALLALTATAFIRPVAAWAMHRFFPHFAPKLNPTMLQSLGVQAVQCLCVWAIYRAIATNGSLFAYQFIFLVSSVVAALPLTLGGAGARELTFLAGARYVGLPADGAVAISLLFYGITALVSLSGGYYSWNKLPLHNHTYHENFAHRRGRFHRVPSDEKTA</sequence>
<dbReference type="Proteomes" id="UP001500936">
    <property type="component" value="Unassembled WGS sequence"/>
</dbReference>
<keyword evidence="5 6" id="KW-0472">Membrane</keyword>
<dbReference type="Pfam" id="PF03706">
    <property type="entry name" value="LPG_synthase_TM"/>
    <property type="match status" value="1"/>
</dbReference>
<keyword evidence="3 6" id="KW-0812">Transmembrane</keyword>
<dbReference type="PANTHER" id="PTHR40277">
    <property type="entry name" value="BLL5419 PROTEIN"/>
    <property type="match status" value="1"/>
</dbReference>
<evidence type="ECO:0000256" key="1">
    <source>
        <dbReference type="ARBA" id="ARBA00004651"/>
    </source>
</evidence>
<feature type="transmembrane region" description="Helical" evidence="6">
    <location>
        <begin position="227"/>
        <end position="249"/>
    </location>
</feature>
<name>A0ABP8KRG0_9BACT</name>
<feature type="transmembrane region" description="Helical" evidence="6">
    <location>
        <begin position="157"/>
        <end position="180"/>
    </location>
</feature>
<protein>
    <submittedName>
        <fullName evidence="7">Lysylphosphatidylglycerol synthase transmembrane domain-containing protein</fullName>
    </submittedName>
</protein>
<feature type="transmembrane region" description="Helical" evidence="6">
    <location>
        <begin position="200"/>
        <end position="220"/>
    </location>
</feature>
<evidence type="ECO:0000313" key="7">
    <source>
        <dbReference type="EMBL" id="GAA4413530.1"/>
    </source>
</evidence>
<keyword evidence="2" id="KW-1003">Cell membrane</keyword>
<proteinExistence type="predicted"/>
<comment type="subcellular location">
    <subcellularLocation>
        <location evidence="1">Cell membrane</location>
        <topology evidence="1">Multi-pass membrane protein</topology>
    </subcellularLocation>
</comment>
<evidence type="ECO:0000256" key="5">
    <source>
        <dbReference type="ARBA" id="ARBA00023136"/>
    </source>
</evidence>
<evidence type="ECO:0000256" key="2">
    <source>
        <dbReference type="ARBA" id="ARBA00022475"/>
    </source>
</evidence>
<evidence type="ECO:0000256" key="3">
    <source>
        <dbReference type="ARBA" id="ARBA00022692"/>
    </source>
</evidence>
<dbReference type="PANTHER" id="PTHR40277:SF1">
    <property type="entry name" value="BLL5419 PROTEIN"/>
    <property type="match status" value="1"/>
</dbReference>
<evidence type="ECO:0000313" key="8">
    <source>
        <dbReference type="Proteomes" id="UP001500936"/>
    </source>
</evidence>
<dbReference type="InterPro" id="IPR022791">
    <property type="entry name" value="L-PG_synthase/AglD"/>
</dbReference>
<feature type="transmembrane region" description="Helical" evidence="6">
    <location>
        <begin position="78"/>
        <end position="97"/>
    </location>
</feature>
<keyword evidence="4 6" id="KW-1133">Transmembrane helix</keyword>
<feature type="transmembrane region" description="Helical" evidence="6">
    <location>
        <begin position="127"/>
        <end position="145"/>
    </location>
</feature>
<dbReference type="RefSeq" id="WP_345269932.1">
    <property type="nucleotide sequence ID" value="NZ_BAABHB010000010.1"/>
</dbReference>
<feature type="transmembrane region" description="Helical" evidence="6">
    <location>
        <begin position="40"/>
        <end position="58"/>
    </location>
</feature>
<dbReference type="EMBL" id="BAABHB010000010">
    <property type="protein sequence ID" value="GAA4413530.1"/>
    <property type="molecule type" value="Genomic_DNA"/>
</dbReference>
<dbReference type="NCBIfam" id="TIGR00374">
    <property type="entry name" value="flippase-like domain"/>
    <property type="match status" value="1"/>
</dbReference>
<keyword evidence="8" id="KW-1185">Reference proteome</keyword>
<gene>
    <name evidence="7" type="ORF">GCM10023187_41910</name>
</gene>